<organism evidence="2 3">
    <name type="scientific">Formimonas warabiya</name>
    <dbReference type="NCBI Taxonomy" id="1761012"/>
    <lineage>
        <taxon>Bacteria</taxon>
        <taxon>Bacillati</taxon>
        <taxon>Bacillota</taxon>
        <taxon>Clostridia</taxon>
        <taxon>Eubacteriales</taxon>
        <taxon>Peptococcaceae</taxon>
        <taxon>Candidatus Formimonas</taxon>
    </lineage>
</organism>
<dbReference type="RefSeq" id="WP_148132854.1">
    <property type="nucleotide sequence ID" value="NZ_CP017634.1"/>
</dbReference>
<dbReference type="GO" id="GO:0003677">
    <property type="term" value="F:DNA binding"/>
    <property type="evidence" value="ECO:0007669"/>
    <property type="project" value="InterPro"/>
</dbReference>
<accession>A0A3G1KMJ8</accession>
<dbReference type="InterPro" id="IPR010093">
    <property type="entry name" value="SinI_DNA-bd"/>
</dbReference>
<sequence>MSVNKKVEKEFFTLKEVAEAIGASYGTVKRDIDNGNLPAYRIGRKYFVGKEDVGNYRSDMHQRRNVNGYTIQELMEKIPLSYAFIVELIKSKKLEAVKVGRQYVVPFETFDNFMEKKKIEG</sequence>
<name>A0A3G1KMJ8_FORW1</name>
<dbReference type="KEGG" id="fwa:DCMF_01810"/>
<dbReference type="InterPro" id="IPR041657">
    <property type="entry name" value="HTH_17"/>
</dbReference>
<dbReference type="AlphaFoldDB" id="A0A3G1KMJ8"/>
<keyword evidence="3" id="KW-1185">Reference proteome</keyword>
<evidence type="ECO:0000313" key="2">
    <source>
        <dbReference type="EMBL" id="ATW23693.1"/>
    </source>
</evidence>
<dbReference type="NCBIfam" id="TIGR01764">
    <property type="entry name" value="excise"/>
    <property type="match status" value="2"/>
</dbReference>
<proteinExistence type="predicted"/>
<protein>
    <recommendedName>
        <fullName evidence="1">Helix-turn-helix domain-containing protein</fullName>
    </recommendedName>
</protein>
<gene>
    <name evidence="2" type="ORF">DCMF_01810</name>
</gene>
<dbReference type="OrthoDB" id="2065061at2"/>
<dbReference type="Pfam" id="PF12728">
    <property type="entry name" value="HTH_17"/>
    <property type="match status" value="2"/>
</dbReference>
<evidence type="ECO:0000313" key="3">
    <source>
        <dbReference type="Proteomes" id="UP000323521"/>
    </source>
</evidence>
<feature type="domain" description="Helix-turn-helix" evidence="1">
    <location>
        <begin position="69"/>
        <end position="117"/>
    </location>
</feature>
<dbReference type="EMBL" id="CP017634">
    <property type="protein sequence ID" value="ATW23693.1"/>
    <property type="molecule type" value="Genomic_DNA"/>
</dbReference>
<dbReference type="InterPro" id="IPR009061">
    <property type="entry name" value="DNA-bd_dom_put_sf"/>
</dbReference>
<evidence type="ECO:0000259" key="1">
    <source>
        <dbReference type="Pfam" id="PF12728"/>
    </source>
</evidence>
<reference evidence="2 3" key="1">
    <citation type="submission" date="2016-10" db="EMBL/GenBank/DDBJ databases">
        <title>Complete Genome Sequence of Peptococcaceae strain DCMF.</title>
        <authorList>
            <person name="Edwards R.J."/>
            <person name="Holland S.I."/>
            <person name="Deshpande N.P."/>
            <person name="Wong Y.K."/>
            <person name="Ertan H."/>
            <person name="Manefield M."/>
            <person name="Russell T.L."/>
            <person name="Lee M.J."/>
        </authorList>
    </citation>
    <scope>NUCLEOTIDE SEQUENCE [LARGE SCALE GENOMIC DNA]</scope>
    <source>
        <strain evidence="2 3">DCMF</strain>
    </source>
</reference>
<dbReference type="SUPFAM" id="SSF46955">
    <property type="entry name" value="Putative DNA-binding domain"/>
    <property type="match status" value="1"/>
</dbReference>
<dbReference type="Proteomes" id="UP000323521">
    <property type="component" value="Chromosome"/>
</dbReference>
<feature type="domain" description="Helix-turn-helix" evidence="1">
    <location>
        <begin position="11"/>
        <end position="53"/>
    </location>
</feature>